<dbReference type="RefSeq" id="WP_349281997.1">
    <property type="nucleotide sequence ID" value="NZ_CBCSCU010000034.1"/>
</dbReference>
<organism evidence="3">
    <name type="scientific">Polaromonas hydrogenivorans</name>
    <dbReference type="NCBI Taxonomy" id="335476"/>
    <lineage>
        <taxon>Bacteria</taxon>
        <taxon>Pseudomonadati</taxon>
        <taxon>Pseudomonadota</taxon>
        <taxon>Betaproteobacteria</taxon>
        <taxon>Burkholderiales</taxon>
        <taxon>Comamonadaceae</taxon>
        <taxon>Polaromonas</taxon>
    </lineage>
</organism>
<dbReference type="SUPFAM" id="SSF53850">
    <property type="entry name" value="Periplasmic binding protein-like II"/>
    <property type="match status" value="1"/>
</dbReference>
<geneLocation type="plasmid" evidence="3">
    <name>p1</name>
</geneLocation>
<evidence type="ECO:0000256" key="1">
    <source>
        <dbReference type="ARBA" id="ARBA00006987"/>
    </source>
</evidence>
<dbReference type="PANTHER" id="PTHR42928">
    <property type="entry name" value="TRICARBOXYLATE-BINDING PROTEIN"/>
    <property type="match status" value="1"/>
</dbReference>
<evidence type="ECO:0000313" key="3">
    <source>
        <dbReference type="EMBL" id="XBP72431.1"/>
    </source>
</evidence>
<comment type="similarity">
    <text evidence="1">Belongs to the UPF0065 (bug) family.</text>
</comment>
<keyword evidence="3" id="KW-0614">Plasmid</keyword>
<dbReference type="EMBL" id="CP157676">
    <property type="protein sequence ID" value="XBP72431.1"/>
    <property type="molecule type" value="Genomic_DNA"/>
</dbReference>
<keyword evidence="2" id="KW-0732">Signal</keyword>
<protein>
    <submittedName>
        <fullName evidence="3">Tripartite tricarboxylate transporter substrate binding protein</fullName>
    </submittedName>
</protein>
<sequence>MKLNRLLTALLGMLVLSTSVLAQTWPEKPVRLLVSFPPGAPGDIVARMIQPELQKELGQPVVVENRPGAGGNIGAAEVARASDQHTFLIGPDTMVTINPHLYKKMGFNPLEDLKPVSHLISFNQMLVCHPGAQIKTLADLMAKSKTQPMNYASGGPGVPGHMAMEMLLAATGMKMDHIPYRGPAPAMQDVMAGQVPCGFLAAPGVGPQVRGGKLVALGVSGARRSPGSPDVATLAQLGVKDFDASFFEILAAPKSTPPAVIDRLSKAVTKVLQQPEVRAKLLAVDMEPLGNTPVESMQRLRMDHQKWGKVAADIALQLD</sequence>
<dbReference type="InterPro" id="IPR005064">
    <property type="entry name" value="BUG"/>
</dbReference>
<dbReference type="PANTHER" id="PTHR42928:SF5">
    <property type="entry name" value="BLR1237 PROTEIN"/>
    <property type="match status" value="1"/>
</dbReference>
<accession>A0AAU7LXP9</accession>
<dbReference type="Pfam" id="PF03401">
    <property type="entry name" value="TctC"/>
    <property type="match status" value="1"/>
</dbReference>
<name>A0AAU7LXP9_9BURK</name>
<dbReference type="InterPro" id="IPR042100">
    <property type="entry name" value="Bug_dom1"/>
</dbReference>
<dbReference type="AlphaFoldDB" id="A0AAU7LXP9"/>
<dbReference type="Gene3D" id="3.40.190.150">
    <property type="entry name" value="Bordetella uptake gene, domain 1"/>
    <property type="match status" value="1"/>
</dbReference>
<dbReference type="CDD" id="cd07012">
    <property type="entry name" value="PBP2_Bug_TTT"/>
    <property type="match status" value="1"/>
</dbReference>
<dbReference type="Gene3D" id="3.40.190.10">
    <property type="entry name" value="Periplasmic binding protein-like II"/>
    <property type="match status" value="1"/>
</dbReference>
<feature type="chain" id="PRO_5043369458" evidence="2">
    <location>
        <begin position="23"/>
        <end position="319"/>
    </location>
</feature>
<gene>
    <name evidence="3" type="ORF">ABLV49_22170</name>
</gene>
<evidence type="ECO:0000256" key="2">
    <source>
        <dbReference type="SAM" id="SignalP"/>
    </source>
</evidence>
<proteinExistence type="inferred from homology"/>
<feature type="signal peptide" evidence="2">
    <location>
        <begin position="1"/>
        <end position="22"/>
    </location>
</feature>
<dbReference type="PIRSF" id="PIRSF017082">
    <property type="entry name" value="YflP"/>
    <property type="match status" value="1"/>
</dbReference>
<reference evidence="3" key="1">
    <citation type="submission" date="2024-05" db="EMBL/GenBank/DDBJ databases">
        <authorList>
            <person name="Bunk B."/>
            <person name="Swiderski J."/>
            <person name="Sproer C."/>
            <person name="Thiel V."/>
        </authorList>
    </citation>
    <scope>NUCLEOTIDE SEQUENCE</scope>
    <source>
        <strain evidence="3">DSM 17735</strain>
        <plasmid evidence="3">p1</plasmid>
    </source>
</reference>